<organism evidence="4 5">
    <name type="scientific">Methanobrevibacter cuticularis</name>
    <dbReference type="NCBI Taxonomy" id="47311"/>
    <lineage>
        <taxon>Archaea</taxon>
        <taxon>Methanobacteriati</taxon>
        <taxon>Methanobacteriota</taxon>
        <taxon>Methanomada group</taxon>
        <taxon>Methanobacteria</taxon>
        <taxon>Methanobacteriales</taxon>
        <taxon>Methanobacteriaceae</taxon>
        <taxon>Methanobrevibacter</taxon>
    </lineage>
</organism>
<evidence type="ECO:0000259" key="3">
    <source>
        <dbReference type="SMART" id="SM00974"/>
    </source>
</evidence>
<sequence>MNIKEDKGLILIIVGIILTLTIVLFFIGIPLIAIGAYLLNKKVSDQEKKLDEQLIEKRNELSNIDKKLEQMEKEKEQEINNKLKEKQNQLDNIDATLEEMKEKQQKEINILLEDKKNQLDNIDNTLEKMEQEKQIEINNKIKLKQVQLTNLVNDIEERKERLGFLDDEAEMQEVGLYEPKYDFITAVAYKEKLDELRKKQKDSVKNKTAAVSGIWIVEGDTRKGKAMAHANIKQIIKNFNLECEITISKVKISNRENSIKRIKRSFESLNKINKPNKVEITSHYLNLKLQELDLAMEYALQKQEEKEAIKEAKQREREERKIQKQLDDQLKKTTTQKKQLETEIEATNNLLQKSKSDKEIELLKSKLKELELAVEKSKKDEKDIKDKRKRTGAGYVYILSNIGSFGENVYKIGVTRRDDPMGRVTELSDASVPFRFDNHVFIFSEEAFELEKELHGRFDHKRVNKVNMRKEFFNITLEDVKRIVEENKELVHSFVEKAEAQEYYDTLKMIK</sequence>
<keyword evidence="5" id="KW-1185">Reference proteome</keyword>
<dbReference type="InterPro" id="IPR018306">
    <property type="entry name" value="Phage_T5_Orf172_DNA-bd"/>
</dbReference>
<dbReference type="Proteomes" id="UP000077275">
    <property type="component" value="Unassembled WGS sequence"/>
</dbReference>
<evidence type="ECO:0000313" key="5">
    <source>
        <dbReference type="Proteomes" id="UP000077275"/>
    </source>
</evidence>
<comment type="caution">
    <text evidence="4">The sequence shown here is derived from an EMBL/GenBank/DDBJ whole genome shotgun (WGS) entry which is preliminary data.</text>
</comment>
<name>A0A166EFW9_9EURY</name>
<dbReference type="EMBL" id="LWMW01000088">
    <property type="protein sequence ID" value="KZX16608.1"/>
    <property type="molecule type" value="Genomic_DNA"/>
</dbReference>
<evidence type="ECO:0000256" key="1">
    <source>
        <dbReference type="SAM" id="Coils"/>
    </source>
</evidence>
<proteinExistence type="predicted"/>
<keyword evidence="2" id="KW-1133">Transmembrane helix</keyword>
<evidence type="ECO:0000313" key="4">
    <source>
        <dbReference type="EMBL" id="KZX16608.1"/>
    </source>
</evidence>
<dbReference type="OrthoDB" id="82454at2157"/>
<dbReference type="AlphaFoldDB" id="A0A166EFW9"/>
<feature type="transmembrane region" description="Helical" evidence="2">
    <location>
        <begin position="9"/>
        <end position="39"/>
    </location>
</feature>
<dbReference type="SMART" id="SM00974">
    <property type="entry name" value="T5orf172"/>
    <property type="match status" value="1"/>
</dbReference>
<dbReference type="InterPro" id="IPR025280">
    <property type="entry name" value="SNIPE"/>
</dbReference>
<dbReference type="Pfam" id="PF13250">
    <property type="entry name" value="SNIPE"/>
    <property type="match status" value="1"/>
</dbReference>
<accession>A0A166EFW9</accession>
<feature type="coiled-coil region" evidence="1">
    <location>
        <begin position="40"/>
        <end position="146"/>
    </location>
</feature>
<feature type="domain" description="Bacteriophage T5 Orf172 DNA-binding" evidence="3">
    <location>
        <begin position="404"/>
        <end position="487"/>
    </location>
</feature>
<protein>
    <submittedName>
        <fullName evidence="4">T5orf172 domain protein</fullName>
    </submittedName>
</protein>
<reference evidence="4 5" key="1">
    <citation type="submission" date="2016-04" db="EMBL/GenBank/DDBJ databases">
        <title>Genome sequence of Methanobrevibacter cuticularis DSM 11139.</title>
        <authorList>
            <person name="Poehlein A."/>
            <person name="Seedorf H."/>
            <person name="Daniel R."/>
        </authorList>
    </citation>
    <scope>NUCLEOTIDE SEQUENCE [LARGE SCALE GENOMIC DNA]</scope>
    <source>
        <strain evidence="4 5">DSM 11139</strain>
    </source>
</reference>
<keyword evidence="1" id="KW-0175">Coiled coil</keyword>
<gene>
    <name evidence="4" type="ORF">MBCUT_06460</name>
</gene>
<dbReference type="PATRIC" id="fig|47311.3.peg.724"/>
<dbReference type="RefSeq" id="WP_084270697.1">
    <property type="nucleotide sequence ID" value="NZ_LWMW01000088.1"/>
</dbReference>
<feature type="coiled-coil region" evidence="1">
    <location>
        <begin position="295"/>
        <end position="387"/>
    </location>
</feature>
<dbReference type="Pfam" id="PF13455">
    <property type="entry name" value="MUG113"/>
    <property type="match status" value="1"/>
</dbReference>
<keyword evidence="2" id="KW-0472">Membrane</keyword>
<keyword evidence="2" id="KW-0812">Transmembrane</keyword>
<evidence type="ECO:0000256" key="2">
    <source>
        <dbReference type="SAM" id="Phobius"/>
    </source>
</evidence>